<keyword evidence="5" id="KW-0812">Transmembrane</keyword>
<accession>A0A086ZGR0</accession>
<keyword evidence="3" id="KW-0902">Two-component regulatory system</keyword>
<keyword evidence="8" id="KW-1185">Reference proteome</keyword>
<dbReference type="SUPFAM" id="SSF55874">
    <property type="entry name" value="ATPase domain of HSP90 chaperone/DNA topoisomerase II/histidine kinase"/>
    <property type="match status" value="1"/>
</dbReference>
<dbReference type="EMBL" id="JGYP01000002">
    <property type="protein sequence ID" value="KFI45710.1"/>
    <property type="molecule type" value="Genomic_DNA"/>
</dbReference>
<reference evidence="7 8" key="1">
    <citation type="submission" date="2014-03" db="EMBL/GenBank/DDBJ databases">
        <title>Genomics of Bifidobacteria.</title>
        <authorList>
            <person name="Ventura M."/>
            <person name="Milani C."/>
            <person name="Lugli G.A."/>
        </authorList>
    </citation>
    <scope>NUCLEOTIDE SEQUENCE [LARGE SCALE GENOMIC DNA]</scope>
    <source>
        <strain evidence="7 8">DSM 22767</strain>
    </source>
</reference>
<dbReference type="PANTHER" id="PTHR24421:SF61">
    <property type="entry name" value="OXYGEN SENSOR HISTIDINE KINASE NREB"/>
    <property type="match status" value="1"/>
</dbReference>
<feature type="transmembrane region" description="Helical" evidence="5">
    <location>
        <begin position="250"/>
        <end position="269"/>
    </location>
</feature>
<dbReference type="PANTHER" id="PTHR24421">
    <property type="entry name" value="NITRATE/NITRITE SENSOR PROTEIN NARX-RELATED"/>
    <property type="match status" value="1"/>
</dbReference>
<dbReference type="AlphaFoldDB" id="A0A086ZGR0"/>
<dbReference type="eggNOG" id="COG1983">
    <property type="taxonomic scope" value="Bacteria"/>
</dbReference>
<feature type="compositionally biased region" description="Polar residues" evidence="4">
    <location>
        <begin position="478"/>
        <end position="493"/>
    </location>
</feature>
<dbReference type="GO" id="GO:0016301">
    <property type="term" value="F:kinase activity"/>
    <property type="evidence" value="ECO:0007669"/>
    <property type="project" value="UniProtKB-KW"/>
</dbReference>
<dbReference type="InterPro" id="IPR050482">
    <property type="entry name" value="Sensor_HK_TwoCompSys"/>
</dbReference>
<proteinExistence type="predicted"/>
<feature type="transmembrane region" description="Helical" evidence="5">
    <location>
        <begin position="64"/>
        <end position="87"/>
    </location>
</feature>
<keyword evidence="5" id="KW-0472">Membrane</keyword>
<dbReference type="InterPro" id="IPR007168">
    <property type="entry name" value="Phageshock_PspC_N"/>
</dbReference>
<comment type="caution">
    <text evidence="7">The sequence shown here is derived from an EMBL/GenBank/DDBJ whole genome shotgun (WGS) entry which is preliminary data.</text>
</comment>
<protein>
    <submittedName>
        <fullName evidence="7">Putative signal transduction histidine kinase</fullName>
    </submittedName>
</protein>
<gene>
    <name evidence="7" type="ORF">BBOH_0511</name>
</gene>
<feature type="compositionally biased region" description="Basic and acidic residues" evidence="4">
    <location>
        <begin position="464"/>
        <end position="473"/>
    </location>
</feature>
<feature type="transmembrane region" description="Helical" evidence="5">
    <location>
        <begin position="193"/>
        <end position="211"/>
    </location>
</feature>
<feature type="region of interest" description="Disordered" evidence="4">
    <location>
        <begin position="1"/>
        <end position="31"/>
    </location>
</feature>
<name>A0A086ZGR0_9BIFI</name>
<evidence type="ECO:0000256" key="5">
    <source>
        <dbReference type="SAM" id="Phobius"/>
    </source>
</evidence>
<feature type="domain" description="Phage shock protein PspC N-terminal" evidence="6">
    <location>
        <begin position="34"/>
        <end position="89"/>
    </location>
</feature>
<dbReference type="Pfam" id="PF04024">
    <property type="entry name" value="PspC"/>
    <property type="match status" value="1"/>
</dbReference>
<evidence type="ECO:0000259" key="6">
    <source>
        <dbReference type="Pfam" id="PF04024"/>
    </source>
</evidence>
<dbReference type="eggNOG" id="COG4585">
    <property type="taxonomic scope" value="Bacteria"/>
</dbReference>
<sequence>MRHNRSMRLQGHYRQPQRQWPEPVQEPQTPHRLPLLRPKRKRVFCGVCRGVSIHLGVSVTMTRLAFVAATFLWGAGLVAYILLWVAVPSGDPVAAYQAQYVNRSQQEPLSRGNSVFTPNAPGMPYTANTLDGTASGDGADLDDQGHRLDQGGPFEALRTTITRASKPALFGLVGLSAMIVSIAILASPLSATLIIPILLALAGIAVSWLSFDAESGQLRSMLLGAGLVMLGFTIFVLIDARSWHHAQIDLAAAFALLLGVTAVVVPWIVRLINDLGVQRALKEREEERADMAAHLHDGVLQTLALIQLNCKDAGTVFTLARSQERELREWLYQERTPSGRSVSAGIKDIAARIEDQFGRPINVVTVGDARPSSQTDALLNASEQAMLNAVQHGGEPISVYCESSDTQVEVFVRDHGAGFDQSTIPADRFGIRQSIIGRIERRGGSVEIVSRPEWGTEVRMHMPIAVERRKKSDPPSPKQETTTTSDTMNTGKD</sequence>
<evidence type="ECO:0000256" key="3">
    <source>
        <dbReference type="ARBA" id="ARBA00023012"/>
    </source>
</evidence>
<feature type="transmembrane region" description="Helical" evidence="5">
    <location>
        <begin position="217"/>
        <end position="238"/>
    </location>
</feature>
<evidence type="ECO:0000256" key="4">
    <source>
        <dbReference type="SAM" id="MobiDB-lite"/>
    </source>
</evidence>
<evidence type="ECO:0000313" key="8">
    <source>
        <dbReference type="Proteomes" id="UP000029096"/>
    </source>
</evidence>
<feature type="transmembrane region" description="Helical" evidence="5">
    <location>
        <begin position="168"/>
        <end position="186"/>
    </location>
</feature>
<evidence type="ECO:0000256" key="1">
    <source>
        <dbReference type="ARBA" id="ARBA00022679"/>
    </source>
</evidence>
<dbReference type="GO" id="GO:0000160">
    <property type="term" value="P:phosphorelay signal transduction system"/>
    <property type="evidence" value="ECO:0007669"/>
    <property type="project" value="UniProtKB-KW"/>
</dbReference>
<feature type="region of interest" description="Disordered" evidence="4">
    <location>
        <begin position="464"/>
        <end position="493"/>
    </location>
</feature>
<dbReference type="STRING" id="1437606.BBOH_0511"/>
<dbReference type="Proteomes" id="UP000029096">
    <property type="component" value="Unassembled WGS sequence"/>
</dbReference>
<dbReference type="InterPro" id="IPR036890">
    <property type="entry name" value="HATPase_C_sf"/>
</dbReference>
<dbReference type="Gene3D" id="3.30.565.10">
    <property type="entry name" value="Histidine kinase-like ATPase, C-terminal domain"/>
    <property type="match status" value="1"/>
</dbReference>
<dbReference type="OrthoDB" id="3534856at2"/>
<keyword evidence="1" id="KW-0808">Transferase</keyword>
<keyword evidence="5" id="KW-1133">Transmembrane helix</keyword>
<keyword evidence="2 7" id="KW-0418">Kinase</keyword>
<organism evidence="7 8">
    <name type="scientific">Bifidobacterium bohemicum DSM 22767</name>
    <dbReference type="NCBI Taxonomy" id="1437606"/>
    <lineage>
        <taxon>Bacteria</taxon>
        <taxon>Bacillati</taxon>
        <taxon>Actinomycetota</taxon>
        <taxon>Actinomycetes</taxon>
        <taxon>Bifidobacteriales</taxon>
        <taxon>Bifidobacteriaceae</taxon>
        <taxon>Bifidobacterium</taxon>
    </lineage>
</organism>
<evidence type="ECO:0000313" key="7">
    <source>
        <dbReference type="EMBL" id="KFI45710.1"/>
    </source>
</evidence>
<evidence type="ECO:0000256" key="2">
    <source>
        <dbReference type="ARBA" id="ARBA00022777"/>
    </source>
</evidence>